<dbReference type="GO" id="GO:0006974">
    <property type="term" value="P:DNA damage response"/>
    <property type="evidence" value="ECO:0007669"/>
    <property type="project" value="TreeGrafter"/>
</dbReference>
<dbReference type="Pfam" id="PF04402">
    <property type="entry name" value="SIMPL"/>
    <property type="match status" value="1"/>
</dbReference>
<comment type="caution">
    <text evidence="2">The sequence shown here is derived from an EMBL/GenBank/DDBJ whole genome shotgun (WGS) entry which is preliminary data.</text>
</comment>
<proteinExistence type="predicted"/>
<evidence type="ECO:0000313" key="2">
    <source>
        <dbReference type="EMBL" id="MBB5718634.1"/>
    </source>
</evidence>
<evidence type="ECO:0000256" key="1">
    <source>
        <dbReference type="SAM" id="SignalP"/>
    </source>
</evidence>
<dbReference type="RefSeq" id="WP_184002567.1">
    <property type="nucleotide sequence ID" value="NZ_BAABIF010000013.1"/>
</dbReference>
<reference evidence="2 3" key="1">
    <citation type="submission" date="2020-08" db="EMBL/GenBank/DDBJ databases">
        <title>Genomic Encyclopedia of Type Strains, Phase IV (KMG-IV): sequencing the most valuable type-strain genomes for metagenomic binning, comparative biology and taxonomic classification.</title>
        <authorList>
            <person name="Goeker M."/>
        </authorList>
    </citation>
    <scope>NUCLEOTIDE SEQUENCE [LARGE SCALE GENOMIC DNA]</scope>
    <source>
        <strain evidence="2 3">DSM 27203</strain>
    </source>
</reference>
<dbReference type="PANTHER" id="PTHR34387">
    <property type="entry name" value="SLR1258 PROTEIN"/>
    <property type="match status" value="1"/>
</dbReference>
<accession>A0A840YYP2</accession>
<evidence type="ECO:0008006" key="4">
    <source>
        <dbReference type="Google" id="ProtNLM"/>
    </source>
</evidence>
<organism evidence="2 3">
    <name type="scientific">Stakelama sediminis</name>
    <dbReference type="NCBI Taxonomy" id="463200"/>
    <lineage>
        <taxon>Bacteria</taxon>
        <taxon>Pseudomonadati</taxon>
        <taxon>Pseudomonadota</taxon>
        <taxon>Alphaproteobacteria</taxon>
        <taxon>Sphingomonadales</taxon>
        <taxon>Sphingomonadaceae</taxon>
        <taxon>Stakelama</taxon>
    </lineage>
</organism>
<sequence>MAIIEYSGLLAVGLMLATPVQAQEAGARQRTIVVEGTGQVMTPPDLTSIRFTVRGEGTTADAATKALVAKQKAIVDGVTGVLKNSAQVETGTVNIAVTRAGECRISNYNSTASLSTGPCAITGYVATLSTTVRSKDVADAATAVGLAGRLGAENASVQSYELNNSEEARTRATAKAMDDARAQAQAIAGGSHVTLGDILSVRNGAARIAYNDIVVTEAHAPPAPPPPPPVAIKTTPAPIETTVRLQVIYAISG</sequence>
<gene>
    <name evidence="2" type="ORF">FHR23_001557</name>
</gene>
<dbReference type="InterPro" id="IPR007497">
    <property type="entry name" value="SIMPL/DUF541"/>
</dbReference>
<name>A0A840YYP2_9SPHN</name>
<dbReference type="Proteomes" id="UP000554342">
    <property type="component" value="Unassembled WGS sequence"/>
</dbReference>
<dbReference type="AlphaFoldDB" id="A0A840YYP2"/>
<dbReference type="EMBL" id="JACIJI010000002">
    <property type="protein sequence ID" value="MBB5718634.1"/>
    <property type="molecule type" value="Genomic_DNA"/>
</dbReference>
<feature type="signal peptide" evidence="1">
    <location>
        <begin position="1"/>
        <end position="22"/>
    </location>
</feature>
<keyword evidence="1" id="KW-0732">Signal</keyword>
<dbReference type="PANTHER" id="PTHR34387:SF1">
    <property type="entry name" value="PERIPLASMIC IMMUNOGENIC PROTEIN"/>
    <property type="match status" value="1"/>
</dbReference>
<protein>
    <recommendedName>
        <fullName evidence="4">DUF541 domain-containing protein</fullName>
    </recommendedName>
</protein>
<dbReference type="InterPro" id="IPR052022">
    <property type="entry name" value="26kDa_periplasmic_antigen"/>
</dbReference>
<feature type="chain" id="PRO_5032434046" description="DUF541 domain-containing protein" evidence="1">
    <location>
        <begin position="23"/>
        <end position="253"/>
    </location>
</feature>
<dbReference type="Gene3D" id="3.30.70.2970">
    <property type="entry name" value="Protein of unknown function (DUF541), domain 2"/>
    <property type="match status" value="1"/>
</dbReference>
<evidence type="ECO:0000313" key="3">
    <source>
        <dbReference type="Proteomes" id="UP000554342"/>
    </source>
</evidence>
<keyword evidence="3" id="KW-1185">Reference proteome</keyword>
<dbReference type="Gene3D" id="3.30.110.170">
    <property type="entry name" value="Protein of unknown function (DUF541), domain 1"/>
    <property type="match status" value="1"/>
</dbReference>